<evidence type="ECO:0000313" key="8">
    <source>
        <dbReference type="EMBL" id="SDK50091.1"/>
    </source>
</evidence>
<dbReference type="HAMAP" id="MF_00109">
    <property type="entry name" value="Shikimate_kinase"/>
    <property type="match status" value="1"/>
</dbReference>
<dbReference type="PANTHER" id="PTHR21087:SF16">
    <property type="entry name" value="SHIKIMATE KINASE 1, CHLOROPLASTIC"/>
    <property type="match status" value="1"/>
</dbReference>
<comment type="pathway">
    <text evidence="7">Metabolic intermediate biosynthesis; chorismate biosynthesis; chorismate from D-erythrose 4-phosphate and phosphoenolpyruvate: step 5/7.</text>
</comment>
<comment type="subcellular location">
    <subcellularLocation>
        <location evidence="7">Cytoplasm</location>
    </subcellularLocation>
</comment>
<dbReference type="GO" id="GO:0000287">
    <property type="term" value="F:magnesium ion binding"/>
    <property type="evidence" value="ECO:0007669"/>
    <property type="project" value="UniProtKB-UniRule"/>
</dbReference>
<dbReference type="PANTHER" id="PTHR21087">
    <property type="entry name" value="SHIKIMATE KINASE"/>
    <property type="match status" value="1"/>
</dbReference>
<dbReference type="GO" id="GO:0008652">
    <property type="term" value="P:amino acid biosynthetic process"/>
    <property type="evidence" value="ECO:0007669"/>
    <property type="project" value="UniProtKB-KW"/>
</dbReference>
<keyword evidence="7" id="KW-0963">Cytoplasm</keyword>
<evidence type="ECO:0000256" key="5">
    <source>
        <dbReference type="ARBA" id="ARBA00022840"/>
    </source>
</evidence>
<dbReference type="InterPro" id="IPR027417">
    <property type="entry name" value="P-loop_NTPase"/>
</dbReference>
<comment type="function">
    <text evidence="7">Catalyzes the specific phosphorylation of the 3-hydroxyl group of shikimic acid using ATP as a cosubstrate.</text>
</comment>
<dbReference type="Proteomes" id="UP000199580">
    <property type="component" value="Unassembled WGS sequence"/>
</dbReference>
<reference evidence="8 9" key="1">
    <citation type="submission" date="2016-10" db="EMBL/GenBank/DDBJ databases">
        <authorList>
            <person name="de Groot N.N."/>
        </authorList>
    </citation>
    <scope>NUCLEOTIDE SEQUENCE [LARGE SCALE GENOMIC DNA]</scope>
    <source>
        <strain evidence="8 9">CGMCC 1.10076</strain>
    </source>
</reference>
<dbReference type="OrthoDB" id="9800332at2"/>
<keyword evidence="7" id="KW-0479">Metal-binding</keyword>
<evidence type="ECO:0000256" key="1">
    <source>
        <dbReference type="ARBA" id="ARBA00022605"/>
    </source>
</evidence>
<keyword evidence="9" id="KW-1185">Reference proteome</keyword>
<evidence type="ECO:0000256" key="4">
    <source>
        <dbReference type="ARBA" id="ARBA00022777"/>
    </source>
</evidence>
<dbReference type="UniPathway" id="UPA00053">
    <property type="reaction ID" value="UER00088"/>
</dbReference>
<evidence type="ECO:0000256" key="7">
    <source>
        <dbReference type="HAMAP-Rule" id="MF_00109"/>
    </source>
</evidence>
<protein>
    <recommendedName>
        <fullName evidence="7">Shikimate kinase</fullName>
        <shortName evidence="7">SK</shortName>
        <ecNumber evidence="7">2.7.1.71</ecNumber>
    </recommendedName>
</protein>
<feature type="binding site" evidence="7">
    <location>
        <position position="80"/>
    </location>
    <ligand>
        <name>substrate</name>
    </ligand>
</feature>
<keyword evidence="7" id="KW-0460">Magnesium</keyword>
<dbReference type="Gene3D" id="3.40.50.300">
    <property type="entry name" value="P-loop containing nucleotide triphosphate hydrolases"/>
    <property type="match status" value="1"/>
</dbReference>
<feature type="binding site" evidence="7">
    <location>
        <position position="142"/>
    </location>
    <ligand>
        <name>substrate</name>
    </ligand>
</feature>
<keyword evidence="3 7" id="KW-0547">Nucleotide-binding</keyword>
<feature type="binding site" evidence="7">
    <location>
        <position position="33"/>
    </location>
    <ligand>
        <name>substrate</name>
    </ligand>
</feature>
<comment type="catalytic activity">
    <reaction evidence="7">
        <text>shikimate + ATP = 3-phosphoshikimate + ADP + H(+)</text>
        <dbReference type="Rhea" id="RHEA:13121"/>
        <dbReference type="ChEBI" id="CHEBI:15378"/>
        <dbReference type="ChEBI" id="CHEBI:30616"/>
        <dbReference type="ChEBI" id="CHEBI:36208"/>
        <dbReference type="ChEBI" id="CHEBI:145989"/>
        <dbReference type="ChEBI" id="CHEBI:456216"/>
        <dbReference type="EC" id="2.7.1.71"/>
    </reaction>
</comment>
<dbReference type="SUPFAM" id="SSF52540">
    <property type="entry name" value="P-loop containing nucleoside triphosphate hydrolases"/>
    <property type="match status" value="1"/>
</dbReference>
<accession>A0A1G9CEL2</accession>
<dbReference type="GO" id="GO:0005829">
    <property type="term" value="C:cytosol"/>
    <property type="evidence" value="ECO:0007669"/>
    <property type="project" value="TreeGrafter"/>
</dbReference>
<dbReference type="AlphaFoldDB" id="A0A1G9CEL2"/>
<dbReference type="CDD" id="cd00464">
    <property type="entry name" value="SK"/>
    <property type="match status" value="1"/>
</dbReference>
<gene>
    <name evidence="7" type="primary">aroK</name>
    <name evidence="8" type="ORF">SAMN04487935_3496</name>
</gene>
<comment type="subunit">
    <text evidence="7">Monomer.</text>
</comment>
<keyword evidence="5 7" id="KW-0067">ATP-binding</keyword>
<comment type="cofactor">
    <cofactor evidence="7">
        <name>Mg(2+)</name>
        <dbReference type="ChEBI" id="CHEBI:18420"/>
    </cofactor>
    <text evidence="7">Binds 1 Mg(2+) ion per subunit.</text>
</comment>
<proteinExistence type="inferred from homology"/>
<organism evidence="8 9">
    <name type="scientific">Flavobacterium noncentrifugens</name>
    <dbReference type="NCBI Taxonomy" id="1128970"/>
    <lineage>
        <taxon>Bacteria</taxon>
        <taxon>Pseudomonadati</taxon>
        <taxon>Bacteroidota</taxon>
        <taxon>Flavobacteriia</taxon>
        <taxon>Flavobacteriales</taxon>
        <taxon>Flavobacteriaceae</taxon>
        <taxon>Flavobacterium</taxon>
    </lineage>
</organism>
<keyword evidence="4 7" id="KW-0418">Kinase</keyword>
<dbReference type="STRING" id="1128970.SAMN04487935_3496"/>
<dbReference type="PRINTS" id="PR01100">
    <property type="entry name" value="SHIKIMTKNASE"/>
</dbReference>
<dbReference type="EMBL" id="FNEZ01000007">
    <property type="protein sequence ID" value="SDK50091.1"/>
    <property type="molecule type" value="Genomic_DNA"/>
</dbReference>
<dbReference type="RefSeq" id="WP_091398577.1">
    <property type="nucleotide sequence ID" value="NZ_BKAI01000010.1"/>
</dbReference>
<keyword evidence="6 7" id="KW-0057">Aromatic amino acid biosynthesis</keyword>
<dbReference type="Pfam" id="PF01202">
    <property type="entry name" value="SKI"/>
    <property type="match status" value="1"/>
</dbReference>
<dbReference type="InterPro" id="IPR000623">
    <property type="entry name" value="Shikimate_kinase/TSH1"/>
</dbReference>
<evidence type="ECO:0000256" key="6">
    <source>
        <dbReference type="ARBA" id="ARBA00023141"/>
    </source>
</evidence>
<feature type="binding site" evidence="7">
    <location>
        <position position="57"/>
    </location>
    <ligand>
        <name>substrate</name>
    </ligand>
</feature>
<dbReference type="GO" id="GO:0009073">
    <property type="term" value="P:aromatic amino acid family biosynthetic process"/>
    <property type="evidence" value="ECO:0007669"/>
    <property type="project" value="UniProtKB-KW"/>
</dbReference>
<sequence>MMKVILLGYMGSGKSTVSKMLAEKRQLPHFDLDEMIEEKAGMPVKEIFSAKGEIHFRKLEHELFHQLMERNEDFVLSLGGGTPCYANNHLLFTGENTISIYLKASIAELYNRLTDEKQHRPLISNAHSEDMKEFIAKHLFERSYFYNQAMHAVNVDGKSAEDVVSEVEKLLI</sequence>
<evidence type="ECO:0000256" key="2">
    <source>
        <dbReference type="ARBA" id="ARBA00022679"/>
    </source>
</evidence>
<keyword evidence="1 7" id="KW-0028">Amino-acid biosynthesis</keyword>
<comment type="caution">
    <text evidence="7">Lacks conserved residue(s) required for the propagation of feature annotation.</text>
</comment>
<dbReference type="GO" id="GO:0009423">
    <property type="term" value="P:chorismate biosynthetic process"/>
    <property type="evidence" value="ECO:0007669"/>
    <property type="project" value="UniProtKB-UniRule"/>
</dbReference>
<name>A0A1G9CEL2_9FLAO</name>
<dbReference type="EC" id="2.7.1.71" evidence="7"/>
<evidence type="ECO:0000313" key="9">
    <source>
        <dbReference type="Proteomes" id="UP000199580"/>
    </source>
</evidence>
<comment type="similarity">
    <text evidence="7">Belongs to the shikimate kinase family.</text>
</comment>
<evidence type="ECO:0000256" key="3">
    <source>
        <dbReference type="ARBA" id="ARBA00022741"/>
    </source>
</evidence>
<dbReference type="InterPro" id="IPR031322">
    <property type="entry name" value="Shikimate/glucono_kinase"/>
</dbReference>
<dbReference type="GO" id="GO:0004765">
    <property type="term" value="F:shikimate kinase activity"/>
    <property type="evidence" value="ECO:0007669"/>
    <property type="project" value="UniProtKB-UniRule"/>
</dbReference>
<feature type="binding site" evidence="7">
    <location>
        <position position="120"/>
    </location>
    <ligand>
        <name>ATP</name>
        <dbReference type="ChEBI" id="CHEBI:30616"/>
    </ligand>
</feature>
<dbReference type="GO" id="GO:0005524">
    <property type="term" value="F:ATP binding"/>
    <property type="evidence" value="ECO:0007669"/>
    <property type="project" value="UniProtKB-UniRule"/>
</dbReference>
<feature type="binding site" evidence="7">
    <location>
        <begin position="11"/>
        <end position="16"/>
    </location>
    <ligand>
        <name>ATP</name>
        <dbReference type="ChEBI" id="CHEBI:30616"/>
    </ligand>
</feature>
<feature type="binding site" evidence="7">
    <location>
        <position position="15"/>
    </location>
    <ligand>
        <name>Mg(2+)</name>
        <dbReference type="ChEBI" id="CHEBI:18420"/>
    </ligand>
</feature>
<keyword evidence="2 7" id="KW-0808">Transferase</keyword>